<protein>
    <submittedName>
        <fullName evidence="1">DUF2164 family protein</fullName>
    </submittedName>
</protein>
<accession>A0A857J040</accession>
<dbReference type="Proteomes" id="UP000464787">
    <property type="component" value="Chromosome"/>
</dbReference>
<evidence type="ECO:0000313" key="1">
    <source>
        <dbReference type="EMBL" id="QHI96643.1"/>
    </source>
</evidence>
<reference evidence="1 2" key="1">
    <citation type="submission" date="2020-01" db="EMBL/GenBank/DDBJ databases">
        <title>Genome sequencing of strain KACC 21265.</title>
        <authorList>
            <person name="Heo J."/>
            <person name="Kim S.-J."/>
            <person name="Kim J.-S."/>
            <person name="Hong S.-B."/>
            <person name="Kwon S.-W."/>
        </authorList>
    </citation>
    <scope>NUCLEOTIDE SEQUENCE [LARGE SCALE GENOMIC DNA]</scope>
    <source>
        <strain evidence="1 2">KACC 21265</strain>
    </source>
</reference>
<dbReference type="EMBL" id="CP047650">
    <property type="protein sequence ID" value="QHI96643.1"/>
    <property type="molecule type" value="Genomic_DNA"/>
</dbReference>
<dbReference type="RefSeq" id="WP_160550161.1">
    <property type="nucleotide sequence ID" value="NZ_CP047650.1"/>
</dbReference>
<gene>
    <name evidence="1" type="ORF">GT347_00695</name>
</gene>
<dbReference type="KEGG" id="xyk:GT347_00695"/>
<name>A0A857J040_9BURK</name>
<dbReference type="AlphaFoldDB" id="A0A857J040"/>
<evidence type="ECO:0000313" key="2">
    <source>
        <dbReference type="Proteomes" id="UP000464787"/>
    </source>
</evidence>
<organism evidence="1 2">
    <name type="scientific">Xylophilus rhododendri</name>
    <dbReference type="NCBI Taxonomy" id="2697032"/>
    <lineage>
        <taxon>Bacteria</taxon>
        <taxon>Pseudomonadati</taxon>
        <taxon>Pseudomonadota</taxon>
        <taxon>Betaproteobacteria</taxon>
        <taxon>Burkholderiales</taxon>
        <taxon>Xylophilus</taxon>
    </lineage>
</organism>
<sequence length="81" mass="9151">MSFQDKVTTQVIEKISNSLRSQLKKEFDIELGSLELAPISRHVIEEVGATFFNEGLQTALKIIQKRGLDIEDDIQCQEVST</sequence>
<dbReference type="InterPro" id="IPR018680">
    <property type="entry name" value="DUF2164"/>
</dbReference>
<proteinExistence type="predicted"/>
<dbReference type="Pfam" id="PF09932">
    <property type="entry name" value="DUF2164"/>
    <property type="match status" value="1"/>
</dbReference>
<keyword evidence="2" id="KW-1185">Reference proteome</keyword>